<dbReference type="RefSeq" id="WP_121806855.1">
    <property type="nucleotide sequence ID" value="NZ_RDBE01000009.1"/>
</dbReference>
<protein>
    <submittedName>
        <fullName evidence="3">NAD(P)-dependent oxidoreductase</fullName>
    </submittedName>
</protein>
<dbReference type="OrthoDB" id="943692at2"/>
<dbReference type="InterPro" id="IPR008927">
    <property type="entry name" value="6-PGluconate_DH-like_C_sf"/>
</dbReference>
<name>A0A3L8P152_9ACTN</name>
<sequence>MTTVAVLGLGEAGSALVADLVSAGARVRAYDPVVESPRGALACAGEAEAAAGADLVLSVNSAEAATAALDRGLAGCSPTSVWADLNTASPALEVELENLASLAGVGFADVSLMAPVPGRGLRTPMLASGMGASRLADLLVPLGSGVEVLDAPAGEAARRKLLRSVFFKGMAAAVVEALSAAAVLGLEDWMRELVADELTGADADFADRLETGSLRHAVRRTEEMSAAAAMLDELGVPTRVTLASRDWLADLRTVDTGRIVAP</sequence>
<feature type="domain" description="Phosphogluconate dehydrogenase NAD-binding putative C-terminal" evidence="2">
    <location>
        <begin position="181"/>
        <end position="249"/>
    </location>
</feature>
<dbReference type="SUPFAM" id="SSF51735">
    <property type="entry name" value="NAD(P)-binding Rossmann-fold domains"/>
    <property type="match status" value="1"/>
</dbReference>
<dbReference type="Gene3D" id="1.10.1040.10">
    <property type="entry name" value="N-(1-d-carboxylethyl)-l-norvaline Dehydrogenase, domain 2"/>
    <property type="match status" value="1"/>
</dbReference>
<dbReference type="Proteomes" id="UP000281708">
    <property type="component" value="Unassembled WGS sequence"/>
</dbReference>
<dbReference type="SUPFAM" id="SSF48179">
    <property type="entry name" value="6-phosphogluconate dehydrogenase C-terminal domain-like"/>
    <property type="match status" value="1"/>
</dbReference>
<proteinExistence type="predicted"/>
<evidence type="ECO:0000259" key="1">
    <source>
        <dbReference type="Pfam" id="PF03446"/>
    </source>
</evidence>
<feature type="domain" description="6-phosphogluconate dehydrogenase NADP-binding" evidence="1">
    <location>
        <begin position="3"/>
        <end position="110"/>
    </location>
</feature>
<gene>
    <name evidence="3" type="ORF">D9V37_14255</name>
</gene>
<dbReference type="Gene3D" id="3.40.50.720">
    <property type="entry name" value="NAD(P)-binding Rossmann-like Domain"/>
    <property type="match status" value="1"/>
</dbReference>
<evidence type="ECO:0000259" key="2">
    <source>
        <dbReference type="Pfam" id="PF09130"/>
    </source>
</evidence>
<dbReference type="Pfam" id="PF09130">
    <property type="entry name" value="DUF1932"/>
    <property type="match status" value="1"/>
</dbReference>
<dbReference type="InterPro" id="IPR006115">
    <property type="entry name" value="6PGDH_NADP-bd"/>
</dbReference>
<dbReference type="GO" id="GO:0050661">
    <property type="term" value="F:NADP binding"/>
    <property type="evidence" value="ECO:0007669"/>
    <property type="project" value="InterPro"/>
</dbReference>
<dbReference type="InterPro" id="IPR013328">
    <property type="entry name" value="6PGD_dom2"/>
</dbReference>
<comment type="caution">
    <text evidence="3">The sequence shown here is derived from an EMBL/GenBank/DDBJ whole genome shotgun (WGS) entry which is preliminary data.</text>
</comment>
<keyword evidence="4" id="KW-1185">Reference proteome</keyword>
<dbReference type="AlphaFoldDB" id="A0A3L8P152"/>
<reference evidence="3 4" key="1">
    <citation type="submission" date="2018-10" db="EMBL/GenBank/DDBJ databases">
        <title>Marmoricola sp. 4Q3S-7 whole genome shotgun sequence.</title>
        <authorList>
            <person name="Li F."/>
        </authorList>
    </citation>
    <scope>NUCLEOTIDE SEQUENCE [LARGE SCALE GENOMIC DNA]</scope>
    <source>
        <strain evidence="3 4">4Q3S-7</strain>
    </source>
</reference>
<dbReference type="EMBL" id="RDBE01000009">
    <property type="protein sequence ID" value="RLV48533.1"/>
    <property type="molecule type" value="Genomic_DNA"/>
</dbReference>
<evidence type="ECO:0000313" key="4">
    <source>
        <dbReference type="Proteomes" id="UP000281708"/>
    </source>
</evidence>
<accession>A0A3L8P152</accession>
<dbReference type="InterPro" id="IPR036291">
    <property type="entry name" value="NAD(P)-bd_dom_sf"/>
</dbReference>
<evidence type="ECO:0000313" key="3">
    <source>
        <dbReference type="EMBL" id="RLV48533.1"/>
    </source>
</evidence>
<organism evidence="3 4">
    <name type="scientific">Nocardioides mangrovicus</name>
    <dbReference type="NCBI Taxonomy" id="2478913"/>
    <lineage>
        <taxon>Bacteria</taxon>
        <taxon>Bacillati</taxon>
        <taxon>Actinomycetota</taxon>
        <taxon>Actinomycetes</taxon>
        <taxon>Propionibacteriales</taxon>
        <taxon>Nocardioidaceae</taxon>
        <taxon>Nocardioides</taxon>
    </lineage>
</organism>
<dbReference type="Pfam" id="PF03446">
    <property type="entry name" value="NAD_binding_2"/>
    <property type="match status" value="1"/>
</dbReference>
<dbReference type="InterPro" id="IPR015814">
    <property type="entry name" value="Pgluconate_DH_NAD-bd_C"/>
</dbReference>